<dbReference type="RefSeq" id="WP_282584938.1">
    <property type="nucleotide sequence ID" value="NZ_JAMOIM010000006.1"/>
</dbReference>
<proteinExistence type="predicted"/>
<accession>A0AA42CIG8</accession>
<dbReference type="Proteomes" id="UP001165667">
    <property type="component" value="Unassembled WGS sequence"/>
</dbReference>
<evidence type="ECO:0000313" key="1">
    <source>
        <dbReference type="EMBL" id="MCW6508568.1"/>
    </source>
</evidence>
<dbReference type="AlphaFoldDB" id="A0AA42CIG8"/>
<name>A0AA42CIG8_9HYPH</name>
<gene>
    <name evidence="1" type="ORF">M8523_11115</name>
</gene>
<sequence length="109" mass="12517">MASVRRVRHKTLVDGARQIMLQIARWLPGRPIVIVADSIFSAIDLLAAVWNRVSVVTRLRFDARLFAPAEPREAGAIRRPRRNAERLPTLAQRPLEPRITLIVHDPHYR</sequence>
<organism evidence="1 2">
    <name type="scientific">Lichenifustis flavocetrariae</name>
    <dbReference type="NCBI Taxonomy" id="2949735"/>
    <lineage>
        <taxon>Bacteria</taxon>
        <taxon>Pseudomonadati</taxon>
        <taxon>Pseudomonadota</taxon>
        <taxon>Alphaproteobacteria</taxon>
        <taxon>Hyphomicrobiales</taxon>
        <taxon>Lichenihabitantaceae</taxon>
        <taxon>Lichenifustis</taxon>
    </lineage>
</organism>
<evidence type="ECO:0008006" key="3">
    <source>
        <dbReference type="Google" id="ProtNLM"/>
    </source>
</evidence>
<comment type="caution">
    <text evidence="1">The sequence shown here is derived from an EMBL/GenBank/DDBJ whole genome shotgun (WGS) entry which is preliminary data.</text>
</comment>
<keyword evidence="2" id="KW-1185">Reference proteome</keyword>
<reference evidence="1" key="1">
    <citation type="submission" date="2022-05" db="EMBL/GenBank/DDBJ databases">
        <authorList>
            <person name="Pankratov T."/>
        </authorList>
    </citation>
    <scope>NUCLEOTIDE SEQUENCE</scope>
    <source>
        <strain evidence="1">BP6-180914</strain>
    </source>
</reference>
<dbReference type="EMBL" id="JAMOIM010000006">
    <property type="protein sequence ID" value="MCW6508568.1"/>
    <property type="molecule type" value="Genomic_DNA"/>
</dbReference>
<evidence type="ECO:0000313" key="2">
    <source>
        <dbReference type="Proteomes" id="UP001165667"/>
    </source>
</evidence>
<protein>
    <recommendedName>
        <fullName evidence="3">Transposase IS701-like DDE domain-containing protein</fullName>
    </recommendedName>
</protein>